<gene>
    <name evidence="2" type="ORF">BI380_14030</name>
</gene>
<accession>A0ABN4SGF4</accession>
<reference evidence="2 3" key="1">
    <citation type="submission" date="2016-09" db="EMBL/GenBank/DDBJ databases">
        <title>Complete genome sequence of Deltia acidovorans CM13 isolated from murine proximal colonic tissue.</title>
        <authorList>
            <person name="Saffarian A."/>
        </authorList>
    </citation>
    <scope>NUCLEOTIDE SEQUENCE [LARGE SCALE GENOMIC DNA]</scope>
    <source>
        <strain evidence="2 3">CM13</strain>
    </source>
</reference>
<feature type="compositionally biased region" description="Basic and acidic residues" evidence="1">
    <location>
        <begin position="116"/>
        <end position="133"/>
    </location>
</feature>
<evidence type="ECO:0000256" key="1">
    <source>
        <dbReference type="SAM" id="MobiDB-lite"/>
    </source>
</evidence>
<name>A0ABN4SGF4_9BURK</name>
<dbReference type="Proteomes" id="UP000095607">
    <property type="component" value="Chromosome"/>
</dbReference>
<protein>
    <submittedName>
        <fullName evidence="2">Uncharacterized protein</fullName>
    </submittedName>
</protein>
<dbReference type="EMBL" id="CP017420">
    <property type="protein sequence ID" value="AOV02373.1"/>
    <property type="molecule type" value="Genomic_DNA"/>
</dbReference>
<keyword evidence="3" id="KW-1185">Reference proteome</keyword>
<evidence type="ECO:0000313" key="3">
    <source>
        <dbReference type="Proteomes" id="UP000095607"/>
    </source>
</evidence>
<organism evidence="2 3">
    <name type="scientific">Delftia tsuruhatensis</name>
    <dbReference type="NCBI Taxonomy" id="180282"/>
    <lineage>
        <taxon>Bacteria</taxon>
        <taxon>Pseudomonadati</taxon>
        <taxon>Pseudomonadota</taxon>
        <taxon>Betaproteobacteria</taxon>
        <taxon>Burkholderiales</taxon>
        <taxon>Comamonadaceae</taxon>
        <taxon>Delftia</taxon>
    </lineage>
</organism>
<sequence>MLRRKQSKLLIQLFCSRRRVLKRLSKLLCCCWHLLPCSLGEICNDEGQRLQHGWTDVADSREGINNLHRCITAHTRQFVDLRYERVNALNVHHAASRRESDGCIHQVAKPAVGRNRNSDEASYRSSTDSERVHQASDVAAQGSRSWPYTSEHVLQLAALLKENSQRRLPALERDENVGELGRNAAQCGSSLLCSDAAFLQSLFLLL</sequence>
<evidence type="ECO:0000313" key="2">
    <source>
        <dbReference type="EMBL" id="AOV02373.1"/>
    </source>
</evidence>
<feature type="region of interest" description="Disordered" evidence="1">
    <location>
        <begin position="113"/>
        <end position="133"/>
    </location>
</feature>
<proteinExistence type="predicted"/>